<evidence type="ECO:0000313" key="1">
    <source>
        <dbReference type="EMBL" id="KGM92938.1"/>
    </source>
</evidence>
<gene>
    <name evidence="1" type="ORF">Z955_16475</name>
</gene>
<protein>
    <submittedName>
        <fullName evidence="1">Uncharacterized protein</fullName>
    </submittedName>
</protein>
<organism evidence="1 2">
    <name type="scientific">Clostridium botulinum C/D str. DC5</name>
    <dbReference type="NCBI Taxonomy" id="1443128"/>
    <lineage>
        <taxon>Bacteria</taxon>
        <taxon>Bacillati</taxon>
        <taxon>Bacillota</taxon>
        <taxon>Clostridia</taxon>
        <taxon>Eubacteriales</taxon>
        <taxon>Clostridiaceae</taxon>
        <taxon>Clostridium</taxon>
    </lineage>
</organism>
<dbReference type="Proteomes" id="UP000030014">
    <property type="component" value="Unassembled WGS sequence"/>
</dbReference>
<evidence type="ECO:0000313" key="2">
    <source>
        <dbReference type="Proteomes" id="UP000030014"/>
    </source>
</evidence>
<dbReference type="AlphaFoldDB" id="A0A0A0HX27"/>
<reference evidence="1 2" key="1">
    <citation type="submission" date="2014-01" db="EMBL/GenBank/DDBJ databases">
        <title>Plasmidome dynamics in the species complex Clostridium novyi sensu lato converts strains of independent lineages into distinctly different pathogens.</title>
        <authorList>
            <person name="Skarin H."/>
            <person name="Segerman B."/>
        </authorList>
    </citation>
    <scope>NUCLEOTIDE SEQUENCE [LARGE SCALE GENOMIC DNA]</scope>
    <source>
        <strain evidence="1 2">DC5</strain>
    </source>
</reference>
<dbReference type="EMBL" id="JDRY01000178">
    <property type="protein sequence ID" value="KGM92938.1"/>
    <property type="molecule type" value="Genomic_DNA"/>
</dbReference>
<name>A0A0A0HX27_CLOBO</name>
<accession>A0A0A0HX27</accession>
<sequence length="103" mass="11983">MKFSIKAGEKMPYNNIRLYYKNQSDLGFALREYIDAYFEDRIHDAELEEKITSVIEANKDKFYKGDSIAQKPKQILGKTRLNLLKQILSKRGVNTSEKDSCTK</sequence>
<dbReference type="NCBIfam" id="TIGR04540">
    <property type="entry name" value="CLB_0814_fam"/>
    <property type="match status" value="1"/>
</dbReference>
<proteinExistence type="predicted"/>
<comment type="caution">
    <text evidence="1">The sequence shown here is derived from an EMBL/GenBank/DDBJ whole genome shotgun (WGS) entry which is preliminary data.</text>
</comment>
<dbReference type="RefSeq" id="WP_039260341.1">
    <property type="nucleotide sequence ID" value="NZ_JDRY01000178.1"/>
</dbReference>
<dbReference type="InterPro" id="IPR030902">
    <property type="entry name" value="CLB_0814_fam"/>
</dbReference>